<evidence type="ECO:0000256" key="4">
    <source>
        <dbReference type="ARBA" id="ARBA00022833"/>
    </source>
</evidence>
<evidence type="ECO:0000256" key="3">
    <source>
        <dbReference type="ARBA" id="ARBA00022771"/>
    </source>
</evidence>
<gene>
    <name evidence="9" type="ORF">H2201_003490</name>
</gene>
<keyword evidence="10" id="KW-1185">Reference proteome</keyword>
<dbReference type="PROSITE" id="PS50808">
    <property type="entry name" value="ZF_BED"/>
    <property type="match status" value="1"/>
</dbReference>
<dbReference type="PANTHER" id="PTHR23215">
    <property type="entry name" value="ZINC FINGER PROTEIN 207"/>
    <property type="match status" value="1"/>
</dbReference>
<comment type="subcellular location">
    <subcellularLocation>
        <location evidence="1">Nucleus</location>
    </subcellularLocation>
</comment>
<keyword evidence="2" id="KW-0479">Metal-binding</keyword>
<evidence type="ECO:0000256" key="6">
    <source>
        <dbReference type="PROSITE-ProRule" id="PRU00027"/>
    </source>
</evidence>
<name>A0ABQ9NV79_9PEZI</name>
<dbReference type="PROSITE" id="PS00028">
    <property type="entry name" value="ZINC_FINGER_C2H2_1"/>
    <property type="match status" value="1"/>
</dbReference>
<feature type="compositionally biased region" description="Basic and acidic residues" evidence="7">
    <location>
        <begin position="153"/>
        <end position="168"/>
    </location>
</feature>
<evidence type="ECO:0000256" key="5">
    <source>
        <dbReference type="ARBA" id="ARBA00023242"/>
    </source>
</evidence>
<dbReference type="PANTHER" id="PTHR23215:SF0">
    <property type="entry name" value="BUB3-INTERACTING AND GLEBS MOTIF-CONTAINING PROTEIN ZNF207"/>
    <property type="match status" value="1"/>
</dbReference>
<protein>
    <recommendedName>
        <fullName evidence="8">BED-type domain-containing protein</fullName>
    </recommendedName>
</protein>
<feature type="region of interest" description="Disordered" evidence="7">
    <location>
        <begin position="133"/>
        <end position="474"/>
    </location>
</feature>
<reference evidence="9" key="1">
    <citation type="submission" date="2022-10" db="EMBL/GenBank/DDBJ databases">
        <title>Culturing micro-colonial fungi from biological soil crusts in the Mojave desert and describing Neophaeococcomyces mojavensis, and introducing the new genera and species Taxawa tesnikishii.</title>
        <authorList>
            <person name="Kurbessoian T."/>
            <person name="Stajich J.E."/>
        </authorList>
    </citation>
    <scope>NUCLEOTIDE SEQUENCE</scope>
    <source>
        <strain evidence="9">TK_1</strain>
    </source>
</reference>
<evidence type="ECO:0000256" key="2">
    <source>
        <dbReference type="ARBA" id="ARBA00022723"/>
    </source>
</evidence>
<evidence type="ECO:0000313" key="9">
    <source>
        <dbReference type="EMBL" id="KAJ9666302.1"/>
    </source>
</evidence>
<dbReference type="InterPro" id="IPR003656">
    <property type="entry name" value="Znf_BED"/>
</dbReference>
<dbReference type="EMBL" id="JAPDRL010000020">
    <property type="protein sequence ID" value="KAJ9666302.1"/>
    <property type="molecule type" value="Genomic_DNA"/>
</dbReference>
<comment type="caution">
    <text evidence="9">The sequence shown here is derived from an EMBL/GenBank/DDBJ whole genome shotgun (WGS) entry which is preliminary data.</text>
</comment>
<feature type="compositionally biased region" description="Low complexity" evidence="7">
    <location>
        <begin position="371"/>
        <end position="382"/>
    </location>
</feature>
<dbReference type="Proteomes" id="UP001172684">
    <property type="component" value="Unassembled WGS sequence"/>
</dbReference>
<organism evidence="9 10">
    <name type="scientific">Coniosporium apollinis</name>
    <dbReference type="NCBI Taxonomy" id="61459"/>
    <lineage>
        <taxon>Eukaryota</taxon>
        <taxon>Fungi</taxon>
        <taxon>Dikarya</taxon>
        <taxon>Ascomycota</taxon>
        <taxon>Pezizomycotina</taxon>
        <taxon>Dothideomycetes</taxon>
        <taxon>Dothideomycetes incertae sedis</taxon>
        <taxon>Coniosporium</taxon>
    </lineage>
</organism>
<dbReference type="CDD" id="cd20908">
    <property type="entry name" value="SUF4-like"/>
    <property type="match status" value="1"/>
</dbReference>
<feature type="region of interest" description="Disordered" evidence="7">
    <location>
        <begin position="495"/>
        <end position="516"/>
    </location>
</feature>
<feature type="compositionally biased region" description="Polar residues" evidence="7">
    <location>
        <begin position="309"/>
        <end position="323"/>
    </location>
</feature>
<keyword evidence="4" id="KW-0862">Zinc</keyword>
<feature type="compositionally biased region" description="Basic and acidic residues" evidence="7">
    <location>
        <begin position="448"/>
        <end position="461"/>
    </location>
</feature>
<keyword evidence="3 6" id="KW-0863">Zinc-finger</keyword>
<feature type="compositionally biased region" description="Polar residues" evidence="7">
    <location>
        <begin position="213"/>
        <end position="251"/>
    </location>
</feature>
<evidence type="ECO:0000259" key="8">
    <source>
        <dbReference type="PROSITE" id="PS50808"/>
    </source>
</evidence>
<evidence type="ECO:0000313" key="10">
    <source>
        <dbReference type="Proteomes" id="UP001172684"/>
    </source>
</evidence>
<feature type="compositionally biased region" description="Gly residues" evidence="7">
    <location>
        <begin position="139"/>
        <end position="150"/>
    </location>
</feature>
<feature type="compositionally biased region" description="Acidic residues" evidence="7">
    <location>
        <begin position="507"/>
        <end position="516"/>
    </location>
</feature>
<keyword evidence="5" id="KW-0539">Nucleus</keyword>
<sequence>MGKKKRGHPDVEEVLARPWCYYCERDFDDLKILISHQKAKHFKCERCGRRLNTAGGKRTNPLHPNDPFINGPGLSVHMNQVHKETLTNVENALPNRAGLDIEIFGMEGIPEDVIQSHNQRVLQQYYEAEAERRAATGNPGPGGTAAGGGAKKPKFESPSDLKKRLAEHKAKKAAQEAAGGSSGDVTPLGAGHGAQSPAMNHSPLGFAGPPGYIQQQPAFSGPQGTSPQSAYTQPYGQPPQYSQAPIQSPYQQHPPFSQPGFGGPPPFSPAGASPFSPPPGQQYPQPGVPSFPPQFPGGPPRHFGAGSPSFHQGPSQPPHNHNPSAGPIPSRQGSLPAAPGLPQRPSFGAPHVNAFQLQQMHQGHIPGATNPSQPGSFPPQQSHAPPNEASGESTGGIHEQDHPREGAPGSAQYDAPQPAAASATSVDELISSAAKDADGSKAAASEAGAEKKAKKEKDKNTRQVYTDNEVSPEEKMAQLPRYAFVPDHREETVLGPVEAAVTGPALGEDDVMDRME</sequence>
<evidence type="ECO:0000256" key="7">
    <source>
        <dbReference type="SAM" id="MobiDB-lite"/>
    </source>
</evidence>
<feature type="domain" description="BED-type" evidence="8">
    <location>
        <begin position="13"/>
        <end position="89"/>
    </location>
</feature>
<evidence type="ECO:0000256" key="1">
    <source>
        <dbReference type="ARBA" id="ARBA00004123"/>
    </source>
</evidence>
<accession>A0ABQ9NV79</accession>
<feature type="compositionally biased region" description="Pro residues" evidence="7">
    <location>
        <begin position="275"/>
        <end position="299"/>
    </location>
</feature>
<dbReference type="InterPro" id="IPR013087">
    <property type="entry name" value="Znf_C2H2_type"/>
</dbReference>
<proteinExistence type="predicted"/>